<dbReference type="Proteomes" id="UP000054383">
    <property type="component" value="Unassembled WGS sequence"/>
</dbReference>
<evidence type="ECO:0000313" key="1">
    <source>
        <dbReference type="EMBL" id="CRG90817.1"/>
    </source>
</evidence>
<keyword evidence="2" id="KW-1185">Reference proteome</keyword>
<evidence type="ECO:0000313" key="2">
    <source>
        <dbReference type="Proteomes" id="UP000054383"/>
    </source>
</evidence>
<dbReference type="OrthoDB" id="10354458at2759"/>
<organism evidence="1 2">
    <name type="scientific">Talaromyces islandicus</name>
    <name type="common">Penicillium islandicum</name>
    <dbReference type="NCBI Taxonomy" id="28573"/>
    <lineage>
        <taxon>Eukaryota</taxon>
        <taxon>Fungi</taxon>
        <taxon>Dikarya</taxon>
        <taxon>Ascomycota</taxon>
        <taxon>Pezizomycotina</taxon>
        <taxon>Eurotiomycetes</taxon>
        <taxon>Eurotiomycetidae</taxon>
        <taxon>Eurotiales</taxon>
        <taxon>Trichocomaceae</taxon>
        <taxon>Talaromyces</taxon>
        <taxon>Talaromyces sect. Islandici</taxon>
    </lineage>
</organism>
<name>A0A0U1M5L9_TALIS</name>
<gene>
    <name evidence="1" type="ORF">PISL3812_07863</name>
</gene>
<accession>A0A0U1M5L9</accession>
<sequence>MDNEIVNGLQNLHLTSPALRPDPVNFFPNIMSIEAYLAARGVPRLFPQSCLGGPQELEKLREQIFCSVPESLKTLLSSSLGGRLKDAKFKMVNWQGGVTPCVVVLVEKDTVQDWCALEAQIRALFAKSTAGSSLVFEVLFELAKD</sequence>
<dbReference type="AlphaFoldDB" id="A0A0U1M5L9"/>
<proteinExistence type="predicted"/>
<reference evidence="1" key="1">
    <citation type="submission" date="2015-04" db="EMBL/GenBank/DDBJ databases">
        <authorList>
            <person name="Syromyatnikov M.Y."/>
            <person name="Popov V.N."/>
        </authorList>
    </citation>
    <scope>NUCLEOTIDE SEQUENCE [LARGE SCALE GENOMIC DNA]</scope>
    <source>
        <strain evidence="1">WF-38-12</strain>
    </source>
</reference>
<dbReference type="EMBL" id="CVMT01000008">
    <property type="protein sequence ID" value="CRG90817.1"/>
    <property type="molecule type" value="Genomic_DNA"/>
</dbReference>
<protein>
    <submittedName>
        <fullName evidence="1">Uncharacterized protein</fullName>
    </submittedName>
</protein>